<dbReference type="Pfam" id="PF21863">
    <property type="entry name" value="HTH_67"/>
    <property type="match status" value="1"/>
</dbReference>
<name>A0A4R1HKB4_PSEEN</name>
<evidence type="ECO:0000313" key="1">
    <source>
        <dbReference type="EMBL" id="TCK22834.1"/>
    </source>
</evidence>
<dbReference type="InterPro" id="IPR054058">
    <property type="entry name" value="HTH_67"/>
</dbReference>
<comment type="caution">
    <text evidence="1">The sequence shown here is derived from an EMBL/GenBank/DDBJ whole genome shotgun (WGS) entry which is preliminary data.</text>
</comment>
<keyword evidence="2" id="KW-1185">Reference proteome</keyword>
<gene>
    <name evidence="1" type="ORF">EV378_6845</name>
</gene>
<dbReference type="NCBIfam" id="NF047719">
    <property type="entry name" value="SCO6745_fam_HTH"/>
    <property type="match status" value="1"/>
</dbReference>
<dbReference type="AlphaFoldDB" id="A0A4R1HKB4"/>
<protein>
    <recommendedName>
        <fullName evidence="3">SalK</fullName>
    </recommendedName>
</protein>
<accession>A0A4R1HKB4</accession>
<reference evidence="1 2" key="1">
    <citation type="submission" date="2019-03" db="EMBL/GenBank/DDBJ databases">
        <title>Sequencing the genomes of 1000 actinobacteria strains.</title>
        <authorList>
            <person name="Klenk H.-P."/>
        </authorList>
    </citation>
    <scope>NUCLEOTIDE SEQUENCE [LARGE SCALE GENOMIC DNA]</scope>
    <source>
        <strain evidence="1 2">DSM 44969</strain>
    </source>
</reference>
<evidence type="ECO:0000313" key="2">
    <source>
        <dbReference type="Proteomes" id="UP000295560"/>
    </source>
</evidence>
<evidence type="ECO:0008006" key="3">
    <source>
        <dbReference type="Google" id="ProtNLM"/>
    </source>
</evidence>
<sequence>MSRPQAFTTSVPDDVLSRNARALRGAVEPIAAQVYFAPEVHDAFAALGFTRGDPGGPGEGYLHLPDLAAYFCSRAGCMGRVPGEVVASVFGVFDPAVVVPETGRGWATAPHPEIMEARERGATAAMERILGPLGDPARATDLLLRAAMAGRVSGRPLFAGLRSLPMPAAPWGALWRAADMVREHRGDAHVAAWTAAGLDPVEAGLLAEVYADMPRRRYHLTRGWPEATLDEGLDRLRDKGLVRGEPAVFTDEGAALREAIEVATDVQQAPLLDALGDQLDELLALLRPWCAAIVAAGAYPSAIEQLPPTWGRPPW</sequence>
<dbReference type="EMBL" id="SMFZ01000002">
    <property type="protein sequence ID" value="TCK22834.1"/>
    <property type="molecule type" value="Genomic_DNA"/>
</dbReference>
<proteinExistence type="predicted"/>
<dbReference type="RefSeq" id="WP_132431962.1">
    <property type="nucleotide sequence ID" value="NZ_SMFZ01000002.1"/>
</dbReference>
<dbReference type="Proteomes" id="UP000295560">
    <property type="component" value="Unassembled WGS sequence"/>
</dbReference>
<organism evidence="1 2">
    <name type="scientific">Pseudonocardia endophytica</name>
    <dbReference type="NCBI Taxonomy" id="401976"/>
    <lineage>
        <taxon>Bacteria</taxon>
        <taxon>Bacillati</taxon>
        <taxon>Actinomycetota</taxon>
        <taxon>Actinomycetes</taxon>
        <taxon>Pseudonocardiales</taxon>
        <taxon>Pseudonocardiaceae</taxon>
        <taxon>Pseudonocardia</taxon>
    </lineage>
</organism>
<dbReference type="OrthoDB" id="157052at2"/>